<feature type="non-terminal residue" evidence="6">
    <location>
        <position position="1"/>
    </location>
</feature>
<dbReference type="GO" id="GO:0003677">
    <property type="term" value="F:DNA binding"/>
    <property type="evidence" value="ECO:0007669"/>
    <property type="project" value="UniProtKB-KW"/>
</dbReference>
<evidence type="ECO:0000256" key="2">
    <source>
        <dbReference type="ARBA" id="ARBA00023015"/>
    </source>
</evidence>
<organism evidence="6 7">
    <name type="scientific">Pseudomonas orientalis</name>
    <dbReference type="NCBI Taxonomy" id="76758"/>
    <lineage>
        <taxon>Bacteria</taxon>
        <taxon>Pseudomonadati</taxon>
        <taxon>Pseudomonadota</taxon>
        <taxon>Gammaproteobacteria</taxon>
        <taxon>Pseudomonadales</taxon>
        <taxon>Pseudomonadaceae</taxon>
        <taxon>Pseudomonas</taxon>
    </lineage>
</organism>
<evidence type="ECO:0000256" key="4">
    <source>
        <dbReference type="ARBA" id="ARBA00023163"/>
    </source>
</evidence>
<dbReference type="EMBL" id="SGFE01000099">
    <property type="protein sequence ID" value="RZI24082.1"/>
    <property type="molecule type" value="Genomic_DNA"/>
</dbReference>
<proteinExistence type="inferred from homology"/>
<evidence type="ECO:0000259" key="5">
    <source>
        <dbReference type="PROSITE" id="PS50931"/>
    </source>
</evidence>
<accession>A0A4V2DX26</accession>
<dbReference type="SUPFAM" id="SSF46785">
    <property type="entry name" value="Winged helix' DNA-binding domain"/>
    <property type="match status" value="1"/>
</dbReference>
<keyword evidence="4" id="KW-0804">Transcription</keyword>
<dbReference type="SUPFAM" id="SSF53850">
    <property type="entry name" value="Periplasmic binding protein-like II"/>
    <property type="match status" value="1"/>
</dbReference>
<evidence type="ECO:0000256" key="3">
    <source>
        <dbReference type="ARBA" id="ARBA00023125"/>
    </source>
</evidence>
<name>A0A4V2DX26_9PSED</name>
<dbReference type="AlphaFoldDB" id="A0A4V2DX26"/>
<protein>
    <submittedName>
        <fullName evidence="6">LysR family transcriptional regulator</fullName>
    </submittedName>
</protein>
<dbReference type="Gene3D" id="3.40.190.10">
    <property type="entry name" value="Periplasmic binding protein-like II"/>
    <property type="match status" value="2"/>
</dbReference>
<dbReference type="InterPro" id="IPR037402">
    <property type="entry name" value="YidZ_PBP2"/>
</dbReference>
<reference evidence="6 7" key="1">
    <citation type="submission" date="2019-02" db="EMBL/GenBank/DDBJ databases">
        <title>Pseudomonas spp from wheat grain.</title>
        <authorList>
            <person name="Cho G.-S."/>
            <person name="Franz C.M.A.P."/>
        </authorList>
    </citation>
    <scope>NUCLEOTIDE SEQUENCE [LARGE SCALE GENOMIC DNA]</scope>
    <source>
        <strain evidence="6 7">133NRW</strain>
    </source>
</reference>
<evidence type="ECO:0000313" key="6">
    <source>
        <dbReference type="EMBL" id="RZI24082.1"/>
    </source>
</evidence>
<evidence type="ECO:0000256" key="1">
    <source>
        <dbReference type="ARBA" id="ARBA00009437"/>
    </source>
</evidence>
<dbReference type="InterPro" id="IPR036388">
    <property type="entry name" value="WH-like_DNA-bd_sf"/>
</dbReference>
<dbReference type="PROSITE" id="PS50931">
    <property type="entry name" value="HTH_LYSR"/>
    <property type="match status" value="1"/>
</dbReference>
<gene>
    <name evidence="6" type="ORF">EUX57_24755</name>
</gene>
<dbReference type="GO" id="GO:0003700">
    <property type="term" value="F:DNA-binding transcription factor activity"/>
    <property type="evidence" value="ECO:0007669"/>
    <property type="project" value="InterPro"/>
</dbReference>
<evidence type="ECO:0000313" key="7">
    <source>
        <dbReference type="Proteomes" id="UP000293369"/>
    </source>
</evidence>
<dbReference type="Pfam" id="PF00126">
    <property type="entry name" value="HTH_1"/>
    <property type="match status" value="1"/>
</dbReference>
<dbReference type="PANTHER" id="PTHR30118:SF15">
    <property type="entry name" value="TRANSCRIPTIONAL REGULATORY PROTEIN"/>
    <property type="match status" value="1"/>
</dbReference>
<sequence>AGELTDLNLMRFLDALIRTQSVTRSGEHLGLSQPAASRTMSKLRATLNDPLLVRTSQGYVLTPLAQSLAIAVSKALAAASDVFSSAKFDPATSTRTYRMATTDYGAHVVFPEIAPALESISPNIHLLISAWKSDTLNDLETGAIDLALYADDQIPGDFHFIDIFRETYVLIVKSGHPITNQSFDSLSYFLSVVSKYKHVVARYPNSHIDSGDDVLARLGAKMSNPRISLPYFGVAPMIVAESNLIMAVPSRLAKHYANASYGQVETIPIPTNTEDFAYRLIWHERAHRDPGVQWLKNHIKQAFSSR</sequence>
<dbReference type="InterPro" id="IPR050389">
    <property type="entry name" value="LysR-type_TF"/>
</dbReference>
<dbReference type="Proteomes" id="UP000293369">
    <property type="component" value="Unassembled WGS sequence"/>
</dbReference>
<keyword evidence="3" id="KW-0238">DNA-binding</keyword>
<dbReference type="InterPro" id="IPR000847">
    <property type="entry name" value="LysR_HTH_N"/>
</dbReference>
<dbReference type="InterPro" id="IPR036390">
    <property type="entry name" value="WH_DNA-bd_sf"/>
</dbReference>
<feature type="domain" description="HTH lysR-type" evidence="5">
    <location>
        <begin position="5"/>
        <end position="62"/>
    </location>
</feature>
<dbReference type="Gene3D" id="1.10.10.10">
    <property type="entry name" value="Winged helix-like DNA-binding domain superfamily/Winged helix DNA-binding domain"/>
    <property type="match status" value="1"/>
</dbReference>
<dbReference type="PANTHER" id="PTHR30118">
    <property type="entry name" value="HTH-TYPE TRANSCRIPTIONAL REGULATOR LEUO-RELATED"/>
    <property type="match status" value="1"/>
</dbReference>
<comment type="similarity">
    <text evidence="1">Belongs to the LysR transcriptional regulatory family.</text>
</comment>
<dbReference type="InterPro" id="IPR005119">
    <property type="entry name" value="LysR_subst-bd"/>
</dbReference>
<keyword evidence="2" id="KW-0805">Transcription regulation</keyword>
<dbReference type="CDD" id="cd08417">
    <property type="entry name" value="PBP2_Nitroaromatics_like"/>
    <property type="match status" value="1"/>
</dbReference>
<comment type="caution">
    <text evidence="6">The sequence shown here is derived from an EMBL/GenBank/DDBJ whole genome shotgun (WGS) entry which is preliminary data.</text>
</comment>
<dbReference type="Pfam" id="PF03466">
    <property type="entry name" value="LysR_substrate"/>
    <property type="match status" value="1"/>
</dbReference>
<dbReference type="RefSeq" id="WP_130139054.1">
    <property type="nucleotide sequence ID" value="NZ_SGFE01000099.1"/>
</dbReference>